<protein>
    <submittedName>
        <fullName evidence="2">Uncharacterized protein</fullName>
    </submittedName>
</protein>
<dbReference type="Proteomes" id="UP000811619">
    <property type="component" value="Unassembled WGS sequence"/>
</dbReference>
<evidence type="ECO:0000313" key="2">
    <source>
        <dbReference type="EMBL" id="KAG5917544.1"/>
    </source>
</evidence>
<feature type="region of interest" description="Disordered" evidence="1">
    <location>
        <begin position="64"/>
        <end position="109"/>
    </location>
</feature>
<dbReference type="EMBL" id="SRPY01000804">
    <property type="protein sequence ID" value="KAG5917544.1"/>
    <property type="molecule type" value="Genomic_DNA"/>
</dbReference>
<evidence type="ECO:0000313" key="3">
    <source>
        <dbReference type="Proteomes" id="UP000811619"/>
    </source>
</evidence>
<feature type="compositionally biased region" description="Polar residues" evidence="1">
    <location>
        <begin position="64"/>
        <end position="77"/>
    </location>
</feature>
<reference evidence="2" key="1">
    <citation type="journal article" date="2020" name="bioRxiv">
        <title>Whole genome comparisons of ergot fungi reveals the divergence and evolution of species within the genus Claviceps are the result of varying mechanisms driving genome evolution and host range expansion.</title>
        <authorList>
            <person name="Wyka S.A."/>
            <person name="Mondo S.J."/>
            <person name="Liu M."/>
            <person name="Dettman J."/>
            <person name="Nalam V."/>
            <person name="Broders K.D."/>
        </authorList>
    </citation>
    <scope>NUCLEOTIDE SEQUENCE</scope>
    <source>
        <strain evidence="2">CCC 489</strain>
    </source>
</reference>
<evidence type="ECO:0000256" key="1">
    <source>
        <dbReference type="SAM" id="MobiDB-lite"/>
    </source>
</evidence>
<gene>
    <name evidence="2" type="ORF">E4U42_007203</name>
</gene>
<dbReference type="AlphaFoldDB" id="A0A8K0NG95"/>
<organism evidence="2 3">
    <name type="scientific">Claviceps africana</name>
    <dbReference type="NCBI Taxonomy" id="83212"/>
    <lineage>
        <taxon>Eukaryota</taxon>
        <taxon>Fungi</taxon>
        <taxon>Dikarya</taxon>
        <taxon>Ascomycota</taxon>
        <taxon>Pezizomycotina</taxon>
        <taxon>Sordariomycetes</taxon>
        <taxon>Hypocreomycetidae</taxon>
        <taxon>Hypocreales</taxon>
        <taxon>Clavicipitaceae</taxon>
        <taxon>Claviceps</taxon>
    </lineage>
</organism>
<dbReference type="OrthoDB" id="10629845at2759"/>
<accession>A0A8K0NG95</accession>
<comment type="caution">
    <text evidence="2">The sequence shown here is derived from an EMBL/GenBank/DDBJ whole genome shotgun (WGS) entry which is preliminary data.</text>
</comment>
<proteinExistence type="predicted"/>
<sequence>MEQSDAAKHSLRHSHMLFLSVTTPRDHAANLAALALLPHSPLETRVPPTLKLFRISHSVLDDAANSQQQGTALQPPSSAGRGAAVHGGGTTMRRKLTKADESWPRTTGRLQARDPVRAAAIGQLPFVMAAVNLSKSPQPN</sequence>
<keyword evidence="3" id="KW-1185">Reference proteome</keyword>
<name>A0A8K0NG95_9HYPO</name>